<reference evidence="4 5" key="1">
    <citation type="submission" date="2014-07" db="EMBL/GenBank/DDBJ databases">
        <title>Porphyromonadaceae bacterium OUH 334697 = ATCC BAA-2682 = DSM 28341 draft genome.</title>
        <authorList>
            <person name="Sydenham T.V."/>
            <person name="Hasman H."/>
            <person name="Justesen U.S."/>
        </authorList>
    </citation>
    <scope>NUCLEOTIDE SEQUENCE [LARGE SCALE GENOMIC DNA]</scope>
    <source>
        <strain evidence="4 5">OUH 334697</strain>
    </source>
</reference>
<organism evidence="4 5">
    <name type="scientific">Sanguibacteroides justesenii</name>
    <dbReference type="NCBI Taxonomy" id="1547597"/>
    <lineage>
        <taxon>Bacteria</taxon>
        <taxon>Pseudomonadati</taxon>
        <taxon>Bacteroidota</taxon>
        <taxon>Bacteroidia</taxon>
        <taxon>Bacteroidales</taxon>
        <taxon>Porphyromonadaceae</taxon>
        <taxon>Sanguibacteroides</taxon>
    </lineage>
</organism>
<keyword evidence="2" id="KW-0645">Protease</keyword>
<keyword evidence="3" id="KW-0788">Thiol protease</keyword>
<dbReference type="GO" id="GO:0008234">
    <property type="term" value="F:cysteine-type peptidase activity"/>
    <property type="evidence" value="ECO:0007669"/>
    <property type="project" value="UniProtKB-KW"/>
</dbReference>
<dbReference type="Gene3D" id="2.60.40.10">
    <property type="entry name" value="Immunoglobulins"/>
    <property type="match status" value="1"/>
</dbReference>
<gene>
    <name evidence="4" type="ORF">IE90_06170</name>
</gene>
<dbReference type="Proteomes" id="UP000031937">
    <property type="component" value="Unassembled WGS sequence"/>
</dbReference>
<sequence length="136" mass="15508">MDTTIKRTSSGVKRKKRVAGCMILVLLLGGCEDLFEKDISEKRVCLIAPADSIRTPHREQNFVWEEVSGASGYRLEVAKPGFERPEFYLLDTLVTGNKYSFTLDVGTYEWRVRPENSAYKGLYSVRRIVVLPSKEE</sequence>
<dbReference type="RefSeq" id="WP_052634503.1">
    <property type="nucleotide sequence ID" value="NZ_JPIT01000017.1"/>
</dbReference>
<dbReference type="InterPro" id="IPR013783">
    <property type="entry name" value="Ig-like_fold"/>
</dbReference>
<accession>A0AB34R3B1</accession>
<evidence type="ECO:0000256" key="2">
    <source>
        <dbReference type="ARBA" id="ARBA00022670"/>
    </source>
</evidence>
<evidence type="ECO:0000256" key="3">
    <source>
        <dbReference type="ARBA" id="ARBA00022807"/>
    </source>
</evidence>
<comment type="similarity">
    <text evidence="1">Belongs to the peptidase C25 family.</text>
</comment>
<keyword evidence="3" id="KW-0378">Hydrolase</keyword>
<proteinExistence type="inferred from homology"/>
<evidence type="ECO:0008006" key="6">
    <source>
        <dbReference type="Google" id="ProtNLM"/>
    </source>
</evidence>
<dbReference type="PROSITE" id="PS51257">
    <property type="entry name" value="PROKAR_LIPOPROTEIN"/>
    <property type="match status" value="1"/>
</dbReference>
<evidence type="ECO:0000256" key="1">
    <source>
        <dbReference type="ARBA" id="ARBA00006067"/>
    </source>
</evidence>
<name>A0AB34R3B1_9PORP</name>
<evidence type="ECO:0000313" key="4">
    <source>
        <dbReference type="EMBL" id="KIO46034.1"/>
    </source>
</evidence>
<protein>
    <recommendedName>
        <fullName evidence="6">DUF4377 domain-containing protein</fullName>
    </recommendedName>
</protein>
<dbReference type="EMBL" id="JPIT01000017">
    <property type="protein sequence ID" value="KIO46034.1"/>
    <property type="molecule type" value="Genomic_DNA"/>
</dbReference>
<dbReference type="AlphaFoldDB" id="A0AB34R3B1"/>
<comment type="caution">
    <text evidence="4">The sequence shown here is derived from an EMBL/GenBank/DDBJ whole genome shotgun (WGS) entry which is preliminary data.</text>
</comment>
<dbReference type="GO" id="GO:0006508">
    <property type="term" value="P:proteolysis"/>
    <property type="evidence" value="ECO:0007669"/>
    <property type="project" value="UniProtKB-KW"/>
</dbReference>
<evidence type="ECO:0000313" key="5">
    <source>
        <dbReference type="Proteomes" id="UP000031937"/>
    </source>
</evidence>